<protein>
    <submittedName>
        <fullName evidence="2">Uncharacterized protein</fullName>
    </submittedName>
</protein>
<name>A0A8T0R4Q1_PANVG</name>
<keyword evidence="3" id="KW-1185">Reference proteome</keyword>
<dbReference type="AlphaFoldDB" id="A0A8T0R4Q1"/>
<gene>
    <name evidence="2" type="ORF">PVAP13_6NG355950</name>
</gene>
<dbReference type="Proteomes" id="UP000823388">
    <property type="component" value="Chromosome 6N"/>
</dbReference>
<feature type="region of interest" description="Disordered" evidence="1">
    <location>
        <begin position="59"/>
        <end position="106"/>
    </location>
</feature>
<accession>A0A8T0R4Q1</accession>
<evidence type="ECO:0000256" key="1">
    <source>
        <dbReference type="SAM" id="MobiDB-lite"/>
    </source>
</evidence>
<sequence>MRIGRLVSAWSMPPLRPAVTPSIAGHAAACLPACRSLPHAAVCPVTQLPVWRRLIRSSRRPSARKLGLQPPPQAAVAGSRVRPPAADLGTAATTNASSPLPERDGD</sequence>
<organism evidence="2 3">
    <name type="scientific">Panicum virgatum</name>
    <name type="common">Blackwell switchgrass</name>
    <dbReference type="NCBI Taxonomy" id="38727"/>
    <lineage>
        <taxon>Eukaryota</taxon>
        <taxon>Viridiplantae</taxon>
        <taxon>Streptophyta</taxon>
        <taxon>Embryophyta</taxon>
        <taxon>Tracheophyta</taxon>
        <taxon>Spermatophyta</taxon>
        <taxon>Magnoliopsida</taxon>
        <taxon>Liliopsida</taxon>
        <taxon>Poales</taxon>
        <taxon>Poaceae</taxon>
        <taxon>PACMAD clade</taxon>
        <taxon>Panicoideae</taxon>
        <taxon>Panicodae</taxon>
        <taxon>Paniceae</taxon>
        <taxon>Panicinae</taxon>
        <taxon>Panicum</taxon>
        <taxon>Panicum sect. Hiantes</taxon>
    </lineage>
</organism>
<reference evidence="2" key="1">
    <citation type="submission" date="2020-05" db="EMBL/GenBank/DDBJ databases">
        <title>WGS assembly of Panicum virgatum.</title>
        <authorList>
            <person name="Lovell J.T."/>
            <person name="Jenkins J."/>
            <person name="Shu S."/>
            <person name="Juenger T.E."/>
            <person name="Schmutz J."/>
        </authorList>
    </citation>
    <scope>NUCLEOTIDE SEQUENCE</scope>
    <source>
        <strain evidence="2">AP13</strain>
    </source>
</reference>
<evidence type="ECO:0000313" key="3">
    <source>
        <dbReference type="Proteomes" id="UP000823388"/>
    </source>
</evidence>
<dbReference type="EMBL" id="CM029048">
    <property type="protein sequence ID" value="KAG2580564.1"/>
    <property type="molecule type" value="Genomic_DNA"/>
</dbReference>
<evidence type="ECO:0000313" key="2">
    <source>
        <dbReference type="EMBL" id="KAG2580564.1"/>
    </source>
</evidence>
<proteinExistence type="predicted"/>
<comment type="caution">
    <text evidence="2">The sequence shown here is derived from an EMBL/GenBank/DDBJ whole genome shotgun (WGS) entry which is preliminary data.</text>
</comment>